<dbReference type="KEGG" id="apra:G3A50_20420"/>
<accession>A0A6P1YRR0</accession>
<dbReference type="EMBL" id="CP048630">
    <property type="protein sequence ID" value="QIB35812.1"/>
    <property type="molecule type" value="Genomic_DNA"/>
</dbReference>
<sequence>MRARPPAGPRSSLRLIDPRSWADKPVPERKWIVPELVPLRNVTLLSGDGALGKTLLMLQLMAAVSRGERWVGADVEPCRAFGFLCEDDADELQRRWTDIAAEMQCGLDEIGGVTLVSRAEEEDNALMSFNRVTDKGEATPLFRATEEAVLDSGARLAVFDSVHNIFTGNENSRPQVQQFVSMFRGLAVRMNGAVILAGHPSQAGLASGSGTSGSTAWNNAVRSRLYLSRPEAAGEDGGEADRDLRALSSKKSNYGPGGNEMILRWRNGVFVRELPESPLSKNARATAADAAFLACIDMALAQGRPASDAPQSPRFAPRFFRSLPPARGVREKELRAAMERLFASGAVVVGKVKGPDRHDVKAIIRGAK</sequence>
<dbReference type="Gene3D" id="3.40.50.300">
    <property type="entry name" value="P-loop containing nucleotide triphosphate hydrolases"/>
    <property type="match status" value="1"/>
</dbReference>
<reference evidence="1 2" key="1">
    <citation type="submission" date="2020-02" db="EMBL/GenBank/DDBJ databases">
        <authorList>
            <person name="Li G."/>
        </authorList>
    </citation>
    <scope>NUCLEOTIDE SEQUENCE [LARGE SCALE GENOMIC DNA]</scope>
    <source>
        <strain evidence="1 2">DSM 102029</strain>
    </source>
</reference>
<protein>
    <submittedName>
        <fullName evidence="1">AAA family ATPase</fullName>
    </submittedName>
</protein>
<gene>
    <name evidence="1" type="ORF">G3A50_20420</name>
</gene>
<dbReference type="InterPro" id="IPR027417">
    <property type="entry name" value="P-loop_NTPase"/>
</dbReference>
<dbReference type="SUPFAM" id="SSF52540">
    <property type="entry name" value="P-loop containing nucleoside triphosphate hydrolases"/>
    <property type="match status" value="1"/>
</dbReference>
<keyword evidence="2" id="KW-1185">Reference proteome</keyword>
<proteinExistence type="predicted"/>
<evidence type="ECO:0000313" key="1">
    <source>
        <dbReference type="EMBL" id="QIB35812.1"/>
    </source>
</evidence>
<dbReference type="Pfam" id="PF13481">
    <property type="entry name" value="AAA_25"/>
    <property type="match status" value="1"/>
</dbReference>
<dbReference type="Proteomes" id="UP000464751">
    <property type="component" value="Chromosome"/>
</dbReference>
<evidence type="ECO:0000313" key="2">
    <source>
        <dbReference type="Proteomes" id="UP000464751"/>
    </source>
</evidence>
<organism evidence="1 2">
    <name type="scientific">Ancylobacter pratisalsi</name>
    <dbReference type="NCBI Taxonomy" id="1745854"/>
    <lineage>
        <taxon>Bacteria</taxon>
        <taxon>Pseudomonadati</taxon>
        <taxon>Pseudomonadota</taxon>
        <taxon>Alphaproteobacteria</taxon>
        <taxon>Hyphomicrobiales</taxon>
        <taxon>Xanthobacteraceae</taxon>
        <taxon>Ancylobacter</taxon>
    </lineage>
</organism>
<dbReference type="AlphaFoldDB" id="A0A6P1YRR0"/>
<name>A0A6P1YRR0_9HYPH</name>